<keyword evidence="2" id="KW-1185">Reference proteome</keyword>
<accession>A0AA38I6M5</accession>
<dbReference type="PANTHER" id="PTHR47326">
    <property type="entry name" value="TRANSPOSABLE ELEMENT TC3 TRANSPOSASE-LIKE PROTEIN"/>
    <property type="match status" value="1"/>
</dbReference>
<evidence type="ECO:0000313" key="2">
    <source>
        <dbReference type="Proteomes" id="UP001168821"/>
    </source>
</evidence>
<comment type="caution">
    <text evidence="1">The sequence shown here is derived from an EMBL/GenBank/DDBJ whole genome shotgun (WGS) entry which is preliminary data.</text>
</comment>
<reference evidence="1" key="1">
    <citation type="journal article" date="2023" name="G3 (Bethesda)">
        <title>Whole genome assemblies of Zophobas morio and Tenebrio molitor.</title>
        <authorList>
            <person name="Kaur S."/>
            <person name="Stinson S.A."/>
            <person name="diCenzo G.C."/>
        </authorList>
    </citation>
    <scope>NUCLEOTIDE SEQUENCE</scope>
    <source>
        <strain evidence="1">QUZm001</strain>
    </source>
</reference>
<dbReference type="PANTHER" id="PTHR47326:SF1">
    <property type="entry name" value="HTH PSQ-TYPE DOMAIN-CONTAINING PROTEIN"/>
    <property type="match status" value="1"/>
</dbReference>
<gene>
    <name evidence="1" type="ORF">Zmor_021582</name>
</gene>
<proteinExistence type="predicted"/>
<evidence type="ECO:0000313" key="1">
    <source>
        <dbReference type="EMBL" id="KAJ3649864.1"/>
    </source>
</evidence>
<dbReference type="Proteomes" id="UP001168821">
    <property type="component" value="Unassembled WGS sequence"/>
</dbReference>
<name>A0AA38I6M5_9CUCU</name>
<dbReference type="AlphaFoldDB" id="A0AA38I6M5"/>
<protein>
    <submittedName>
        <fullName evidence="1">Uncharacterized protein</fullName>
    </submittedName>
</protein>
<dbReference type="Pfam" id="PF13412">
    <property type="entry name" value="HTH_24"/>
    <property type="match status" value="1"/>
</dbReference>
<dbReference type="EMBL" id="JALNTZ010000006">
    <property type="protein sequence ID" value="KAJ3649864.1"/>
    <property type="molecule type" value="Genomic_DNA"/>
</dbReference>
<sequence length="155" mass="17820">MIFSVEHKTFMTEFYFRNGVAVEGNDIIPVVLFHKNSNKNFHFIVADFYNVVRNIVLVFRKTGSVHHKKGAAPPTLHINEVIEDVEERNGSNPSASLRHLSQEVGLSVGTCHKIVKKSSTFYNYNLLMDLTFFSDEAWFHLSGTTYKSRQFEIFT</sequence>
<organism evidence="1 2">
    <name type="scientific">Zophobas morio</name>
    <dbReference type="NCBI Taxonomy" id="2755281"/>
    <lineage>
        <taxon>Eukaryota</taxon>
        <taxon>Metazoa</taxon>
        <taxon>Ecdysozoa</taxon>
        <taxon>Arthropoda</taxon>
        <taxon>Hexapoda</taxon>
        <taxon>Insecta</taxon>
        <taxon>Pterygota</taxon>
        <taxon>Neoptera</taxon>
        <taxon>Endopterygota</taxon>
        <taxon>Coleoptera</taxon>
        <taxon>Polyphaga</taxon>
        <taxon>Cucujiformia</taxon>
        <taxon>Tenebrionidae</taxon>
        <taxon>Zophobas</taxon>
    </lineage>
</organism>